<feature type="compositionally biased region" description="Polar residues" evidence="3">
    <location>
        <begin position="306"/>
        <end position="316"/>
    </location>
</feature>
<dbReference type="OMA" id="EAYNNHS"/>
<evidence type="ECO:0000259" key="4">
    <source>
        <dbReference type="PROSITE" id="PS50103"/>
    </source>
</evidence>
<accession>A0A1R3GPZ3</accession>
<dbReference type="PROSITE" id="PS50103">
    <property type="entry name" value="ZF_C3H1"/>
    <property type="match status" value="1"/>
</dbReference>
<keyword evidence="6" id="KW-1185">Reference proteome</keyword>
<feature type="compositionally biased region" description="Basic and acidic residues" evidence="3">
    <location>
        <begin position="58"/>
        <end position="75"/>
    </location>
</feature>
<dbReference type="InterPro" id="IPR000571">
    <property type="entry name" value="Znf_CCCH"/>
</dbReference>
<feature type="region of interest" description="Disordered" evidence="3">
    <location>
        <begin position="58"/>
        <end position="98"/>
    </location>
</feature>
<dbReference type="OrthoDB" id="665283at2759"/>
<dbReference type="PANTHER" id="PTHR38160">
    <property type="entry name" value="ZINC FINGER CCCH DOMAIN-CONTAINING PROTEIN 40"/>
    <property type="match status" value="1"/>
</dbReference>
<keyword evidence="2" id="KW-0175">Coiled coil</keyword>
<feature type="region of interest" description="Disordered" evidence="3">
    <location>
        <begin position="247"/>
        <end position="340"/>
    </location>
</feature>
<dbReference type="GO" id="GO:0008270">
    <property type="term" value="F:zinc ion binding"/>
    <property type="evidence" value="ECO:0007669"/>
    <property type="project" value="UniProtKB-KW"/>
</dbReference>
<dbReference type="Gramene" id="OMO60163">
    <property type="protein sequence ID" value="OMO60163"/>
    <property type="gene ID" value="CCACVL1_24355"/>
</dbReference>
<name>A0A1R3GPZ3_COCAP</name>
<proteinExistence type="predicted"/>
<reference evidence="5 6" key="1">
    <citation type="submission" date="2013-09" db="EMBL/GenBank/DDBJ databases">
        <title>Corchorus capsularis genome sequencing.</title>
        <authorList>
            <person name="Alam M."/>
            <person name="Haque M.S."/>
            <person name="Islam M.S."/>
            <person name="Emdad E.M."/>
            <person name="Islam M.M."/>
            <person name="Ahmed B."/>
            <person name="Halim A."/>
            <person name="Hossen Q.M.M."/>
            <person name="Hossain M.Z."/>
            <person name="Ahmed R."/>
            <person name="Khan M.M."/>
            <person name="Islam R."/>
            <person name="Rashid M.M."/>
            <person name="Khan S.A."/>
            <person name="Rahman M.S."/>
            <person name="Alam M."/>
        </authorList>
    </citation>
    <scope>NUCLEOTIDE SEQUENCE [LARGE SCALE GENOMIC DNA]</scope>
    <source>
        <strain evidence="6">cv. CVL-1</strain>
        <tissue evidence="5">Whole seedling</tissue>
    </source>
</reference>
<keyword evidence="1" id="KW-0479">Metal-binding</keyword>
<feature type="zinc finger region" description="C3H1-type" evidence="1">
    <location>
        <begin position="6"/>
        <end position="32"/>
    </location>
</feature>
<dbReference type="InterPro" id="IPR045868">
    <property type="entry name" value="Znf_C3H13/40"/>
</dbReference>
<evidence type="ECO:0000256" key="1">
    <source>
        <dbReference type="PROSITE-ProRule" id="PRU00723"/>
    </source>
</evidence>
<protein>
    <recommendedName>
        <fullName evidence="4">C3H1-type domain-containing protein</fullName>
    </recommendedName>
</protein>
<feature type="domain" description="C3H1-type" evidence="4">
    <location>
        <begin position="6"/>
        <end position="32"/>
    </location>
</feature>
<evidence type="ECO:0000256" key="2">
    <source>
        <dbReference type="SAM" id="Coils"/>
    </source>
</evidence>
<feature type="coiled-coil region" evidence="2">
    <location>
        <begin position="158"/>
        <end position="199"/>
    </location>
</feature>
<feature type="compositionally biased region" description="Low complexity" evidence="3">
    <location>
        <begin position="317"/>
        <end position="329"/>
    </location>
</feature>
<dbReference type="Gene3D" id="4.10.1000.10">
    <property type="entry name" value="Zinc finger, CCCH-type"/>
    <property type="match status" value="1"/>
</dbReference>
<organism evidence="5 6">
    <name type="scientific">Corchorus capsularis</name>
    <name type="common">Jute</name>
    <dbReference type="NCBI Taxonomy" id="210143"/>
    <lineage>
        <taxon>Eukaryota</taxon>
        <taxon>Viridiplantae</taxon>
        <taxon>Streptophyta</taxon>
        <taxon>Embryophyta</taxon>
        <taxon>Tracheophyta</taxon>
        <taxon>Spermatophyta</taxon>
        <taxon>Magnoliopsida</taxon>
        <taxon>eudicotyledons</taxon>
        <taxon>Gunneridae</taxon>
        <taxon>Pentapetalae</taxon>
        <taxon>rosids</taxon>
        <taxon>malvids</taxon>
        <taxon>Malvales</taxon>
        <taxon>Malvaceae</taxon>
        <taxon>Grewioideae</taxon>
        <taxon>Apeibeae</taxon>
        <taxon>Corchorus</taxon>
    </lineage>
</organism>
<evidence type="ECO:0000313" key="6">
    <source>
        <dbReference type="Proteomes" id="UP000188268"/>
    </source>
</evidence>
<sequence>MVERKLFKTKMCILYQRGRCSRQGCSFAHGDAELRRSSASYSGKRNFQDCDLRDKLDRKLSPDRRNSLGGDDQRVSRGHSSLRSIEKKSDRNQKKKRCLDGQTDFSENFKTSDEIEDLVIEGRAVSSTPKSILQDQLKEMHLKIKPLMNRQLELDRLIEEKIQEAGSLTSQIEELESQLEKEKEKCERITSRIKKLVKAHKRCTYFEDEVKRSEVRLQKFVEQLGLNISGIGGDEENSNIDIVSDGETTGCHMFDPQNEIRSKSSLSKKRLHANQDIAEEPIPNGKQRQEETTTRLRKHSRWSEHPAQSNINKENGSLNNRDSSNLSLASDEKLRREKKVSVGTPIADKLKSAHAGLSLPSISMAAHVVDDEEILEIEEEEKVEGSGLPFLVPLPPPILQNGYSQYEGNDQDVDIDGTDDEMVQVDIV</sequence>
<dbReference type="AlphaFoldDB" id="A0A1R3GPZ3"/>
<evidence type="ECO:0000256" key="3">
    <source>
        <dbReference type="SAM" id="MobiDB-lite"/>
    </source>
</evidence>
<gene>
    <name evidence="5" type="ORF">CCACVL1_24355</name>
</gene>
<evidence type="ECO:0000313" key="5">
    <source>
        <dbReference type="EMBL" id="OMO60163.1"/>
    </source>
</evidence>
<dbReference type="PANTHER" id="PTHR38160:SF1">
    <property type="entry name" value="ZINC FINGER CCCH DOMAIN-CONTAINING PROTEIN 40"/>
    <property type="match status" value="1"/>
</dbReference>
<keyword evidence="1" id="KW-0862">Zinc</keyword>
<comment type="caution">
    <text evidence="5">The sequence shown here is derived from an EMBL/GenBank/DDBJ whole genome shotgun (WGS) entry which is preliminary data.</text>
</comment>
<dbReference type="STRING" id="210143.A0A1R3GPZ3"/>
<dbReference type="EMBL" id="AWWV01013751">
    <property type="protein sequence ID" value="OMO60163.1"/>
    <property type="molecule type" value="Genomic_DNA"/>
</dbReference>
<keyword evidence="1" id="KW-0863">Zinc-finger</keyword>
<dbReference type="Proteomes" id="UP000188268">
    <property type="component" value="Unassembled WGS sequence"/>
</dbReference>